<dbReference type="InterPro" id="IPR020617">
    <property type="entry name" value="Thiolase_C"/>
</dbReference>
<evidence type="ECO:0000313" key="9">
    <source>
        <dbReference type="EMBL" id="MFD0704261.1"/>
    </source>
</evidence>
<evidence type="ECO:0000259" key="7">
    <source>
        <dbReference type="Pfam" id="PF00108"/>
    </source>
</evidence>
<dbReference type="Proteomes" id="UP001597036">
    <property type="component" value="Unassembled WGS sequence"/>
</dbReference>
<dbReference type="EMBL" id="JBHTHQ010000006">
    <property type="protein sequence ID" value="MFD0704261.1"/>
    <property type="molecule type" value="Genomic_DNA"/>
</dbReference>
<evidence type="ECO:0000256" key="2">
    <source>
        <dbReference type="ARBA" id="ARBA00012705"/>
    </source>
</evidence>
<dbReference type="GO" id="GO:0003985">
    <property type="term" value="F:acetyl-CoA C-acetyltransferase activity"/>
    <property type="evidence" value="ECO:0007669"/>
    <property type="project" value="UniProtKB-EC"/>
</dbReference>
<evidence type="ECO:0000259" key="8">
    <source>
        <dbReference type="Pfam" id="PF02803"/>
    </source>
</evidence>
<dbReference type="PIRSF" id="PIRSF000429">
    <property type="entry name" value="Ac-CoA_Ac_transf"/>
    <property type="match status" value="1"/>
</dbReference>
<keyword evidence="3 6" id="KW-0808">Transferase</keyword>
<gene>
    <name evidence="9" type="ORF">ACFQY8_00620</name>
</gene>
<proteinExistence type="inferred from homology"/>
<dbReference type="InterPro" id="IPR020616">
    <property type="entry name" value="Thiolase_N"/>
</dbReference>
<organism evidence="9 10">
    <name type="scientific">Alloscardovia venturai</name>
    <dbReference type="NCBI Taxonomy" id="1769421"/>
    <lineage>
        <taxon>Bacteria</taxon>
        <taxon>Bacillati</taxon>
        <taxon>Actinomycetota</taxon>
        <taxon>Actinomycetes</taxon>
        <taxon>Bifidobacteriales</taxon>
        <taxon>Bifidobacteriaceae</taxon>
        <taxon>Alloscardovia</taxon>
    </lineage>
</organism>
<dbReference type="InterPro" id="IPR020613">
    <property type="entry name" value="Thiolase_CS"/>
</dbReference>
<reference evidence="10" key="1">
    <citation type="journal article" date="2019" name="Int. J. Syst. Evol. Microbiol.">
        <title>The Global Catalogue of Microorganisms (GCM) 10K type strain sequencing project: providing services to taxonomists for standard genome sequencing and annotation.</title>
        <authorList>
            <consortium name="The Broad Institute Genomics Platform"/>
            <consortium name="The Broad Institute Genome Sequencing Center for Infectious Disease"/>
            <person name="Wu L."/>
            <person name="Ma J."/>
        </authorList>
    </citation>
    <scope>NUCLEOTIDE SEQUENCE [LARGE SCALE GENOMIC DNA]</scope>
    <source>
        <strain evidence="10">CCM 8604</strain>
    </source>
</reference>
<dbReference type="InterPro" id="IPR002155">
    <property type="entry name" value="Thiolase"/>
</dbReference>
<evidence type="ECO:0000256" key="5">
    <source>
        <dbReference type="ARBA" id="ARBA00040529"/>
    </source>
</evidence>
<feature type="domain" description="Thiolase N-terminal" evidence="7">
    <location>
        <begin position="4"/>
        <end position="262"/>
    </location>
</feature>
<accession>A0ABW2Y3A5</accession>
<dbReference type="PROSITE" id="PS00099">
    <property type="entry name" value="THIOLASE_3"/>
    <property type="match status" value="1"/>
</dbReference>
<sequence>MVDVVIVSAVRTPIGKFGGSLSSLTAVQLGTCAAKAAIERAGISPDTIDQAIFGNVLQANSGQNVARQIALKSGMATGSTAMTINEVCGSGLKAARLGQAAIVMGDADIVLVGGTESMSNAPHYLPKLRDGFRYGNTEMVDAIYRDGLSDAFTSEAMGQTAENVAQRFGISREMQDRFALESHHKAVAAMSAGAFDEEIVSVAIRTRKGDTIVDKDEAPRADTSLEKLAALRPAFMDDGTVTAGNASSINDGASALILMSKDRAKEQGISYLAEIKGYCEGGIDPDFMGYAPKHVIEKLMKATGSSLNDMDLVEVNEAFAAQSVAVAQQLKLDESKLNVNGGALALGHPLGCSGARILTTLIHALRARHAHDGVAALCVGGGIGVAMQVEVQ</sequence>
<dbReference type="InterPro" id="IPR020610">
    <property type="entry name" value="Thiolase_AS"/>
</dbReference>
<dbReference type="PROSITE" id="PS00737">
    <property type="entry name" value="THIOLASE_2"/>
    <property type="match status" value="1"/>
</dbReference>
<feature type="domain" description="Thiolase C-terminal" evidence="8">
    <location>
        <begin position="271"/>
        <end position="390"/>
    </location>
</feature>
<dbReference type="NCBIfam" id="TIGR01930">
    <property type="entry name" value="AcCoA-C-Actrans"/>
    <property type="match status" value="1"/>
</dbReference>
<dbReference type="PANTHER" id="PTHR18919:SF107">
    <property type="entry name" value="ACETYL-COA ACETYLTRANSFERASE, CYTOSOLIC"/>
    <property type="match status" value="1"/>
</dbReference>
<evidence type="ECO:0000313" key="10">
    <source>
        <dbReference type="Proteomes" id="UP001597036"/>
    </source>
</evidence>
<dbReference type="CDD" id="cd00751">
    <property type="entry name" value="thiolase"/>
    <property type="match status" value="1"/>
</dbReference>
<evidence type="ECO:0000256" key="3">
    <source>
        <dbReference type="ARBA" id="ARBA00022679"/>
    </source>
</evidence>
<dbReference type="Gene3D" id="3.40.47.10">
    <property type="match status" value="2"/>
</dbReference>
<keyword evidence="10" id="KW-1185">Reference proteome</keyword>
<name>A0ABW2Y3A5_9BIFI</name>
<protein>
    <recommendedName>
        <fullName evidence="5">Probable acetyl-CoA acetyltransferase</fullName>
        <ecNumber evidence="2">2.3.1.9</ecNumber>
    </recommendedName>
</protein>
<evidence type="ECO:0000256" key="4">
    <source>
        <dbReference type="ARBA" id="ARBA00023315"/>
    </source>
</evidence>
<comment type="caution">
    <text evidence="9">The sequence shown here is derived from an EMBL/GenBank/DDBJ whole genome shotgun (WGS) entry which is preliminary data.</text>
</comment>
<dbReference type="InterPro" id="IPR016039">
    <property type="entry name" value="Thiolase-like"/>
</dbReference>
<evidence type="ECO:0000256" key="6">
    <source>
        <dbReference type="RuleBase" id="RU003557"/>
    </source>
</evidence>
<dbReference type="PANTHER" id="PTHR18919">
    <property type="entry name" value="ACETYL-COA C-ACYLTRANSFERASE"/>
    <property type="match status" value="1"/>
</dbReference>
<dbReference type="EC" id="2.3.1.9" evidence="2"/>
<dbReference type="RefSeq" id="WP_377937625.1">
    <property type="nucleotide sequence ID" value="NZ_JBHTHQ010000006.1"/>
</dbReference>
<dbReference type="SUPFAM" id="SSF53901">
    <property type="entry name" value="Thiolase-like"/>
    <property type="match status" value="2"/>
</dbReference>
<evidence type="ECO:0000256" key="1">
    <source>
        <dbReference type="ARBA" id="ARBA00010982"/>
    </source>
</evidence>
<dbReference type="Pfam" id="PF00108">
    <property type="entry name" value="Thiolase_N"/>
    <property type="match status" value="1"/>
</dbReference>
<keyword evidence="4 6" id="KW-0012">Acyltransferase</keyword>
<dbReference type="Pfam" id="PF02803">
    <property type="entry name" value="Thiolase_C"/>
    <property type="match status" value="1"/>
</dbReference>
<comment type="similarity">
    <text evidence="1 6">Belongs to the thiolase-like superfamily. Thiolase family.</text>
</comment>